<proteinExistence type="inferred from homology"/>
<evidence type="ECO:0000256" key="6">
    <source>
        <dbReference type="PROSITE-ProRule" id="PRU01091"/>
    </source>
</evidence>
<evidence type="ECO:0000256" key="4">
    <source>
        <dbReference type="ARBA" id="ARBA00023125"/>
    </source>
</evidence>
<evidence type="ECO:0000313" key="10">
    <source>
        <dbReference type="Proteomes" id="UP000656881"/>
    </source>
</evidence>
<evidence type="ECO:0000256" key="7">
    <source>
        <dbReference type="SAM" id="MobiDB-lite"/>
    </source>
</evidence>
<dbReference type="SUPFAM" id="SSF48452">
    <property type="entry name" value="TPR-like"/>
    <property type="match status" value="1"/>
</dbReference>
<dbReference type="Gene3D" id="1.25.40.10">
    <property type="entry name" value="Tetratricopeptide repeat domain"/>
    <property type="match status" value="1"/>
</dbReference>
<dbReference type="Gene3D" id="3.40.50.300">
    <property type="entry name" value="P-loop containing nucleotide triphosphate hydrolases"/>
    <property type="match status" value="1"/>
</dbReference>
<reference evidence="10" key="1">
    <citation type="journal article" date="2019" name="Int. J. Syst. Evol. Microbiol.">
        <title>The Global Catalogue of Microorganisms (GCM) 10K type strain sequencing project: providing services to taxonomists for standard genome sequencing and annotation.</title>
        <authorList>
            <consortium name="The Broad Institute Genomics Platform"/>
            <consortium name="The Broad Institute Genome Sequencing Center for Infectious Disease"/>
            <person name="Wu L."/>
            <person name="Ma J."/>
        </authorList>
    </citation>
    <scope>NUCLEOTIDE SEQUENCE [LARGE SCALE GENOMIC DNA]</scope>
    <source>
        <strain evidence="10">CGMCC 4.7349</strain>
    </source>
</reference>
<evidence type="ECO:0000256" key="3">
    <source>
        <dbReference type="ARBA" id="ARBA00023015"/>
    </source>
</evidence>
<evidence type="ECO:0000259" key="8">
    <source>
        <dbReference type="PROSITE" id="PS51755"/>
    </source>
</evidence>
<comment type="caution">
    <text evidence="9">The sequence shown here is derived from an EMBL/GenBank/DDBJ whole genome shotgun (WGS) entry which is preliminary data.</text>
</comment>
<dbReference type="PANTHER" id="PTHR35807">
    <property type="entry name" value="TRANSCRIPTIONAL REGULATOR REDD-RELATED"/>
    <property type="match status" value="1"/>
</dbReference>
<name>A0ABQ2MKN9_9ACTN</name>
<dbReference type="InterPro" id="IPR001867">
    <property type="entry name" value="OmpR/PhoB-type_DNA-bd"/>
</dbReference>
<evidence type="ECO:0000256" key="1">
    <source>
        <dbReference type="ARBA" id="ARBA00005820"/>
    </source>
</evidence>
<dbReference type="InterPro" id="IPR011990">
    <property type="entry name" value="TPR-like_helical_dom_sf"/>
</dbReference>
<feature type="compositionally biased region" description="Low complexity" evidence="7">
    <location>
        <begin position="281"/>
        <end position="303"/>
    </location>
</feature>
<evidence type="ECO:0000256" key="5">
    <source>
        <dbReference type="ARBA" id="ARBA00023163"/>
    </source>
</evidence>
<keyword evidence="4 6" id="KW-0238">DNA-binding</keyword>
<feature type="DNA-binding region" description="OmpR/PhoB-type" evidence="6">
    <location>
        <begin position="3"/>
        <end position="108"/>
    </location>
</feature>
<dbReference type="PROSITE" id="PS51755">
    <property type="entry name" value="OMPR_PHOB"/>
    <property type="match status" value="1"/>
</dbReference>
<keyword evidence="5" id="KW-0804">Transcription</keyword>
<keyword evidence="3" id="KW-0805">Transcription regulation</keyword>
<feature type="domain" description="OmpR/PhoB-type" evidence="8">
    <location>
        <begin position="3"/>
        <end position="108"/>
    </location>
</feature>
<dbReference type="SUPFAM" id="SSF52540">
    <property type="entry name" value="P-loop containing nucleoside triphosphate hydrolases"/>
    <property type="match status" value="1"/>
</dbReference>
<dbReference type="InterPro" id="IPR002182">
    <property type="entry name" value="NB-ARC"/>
</dbReference>
<dbReference type="SUPFAM" id="SSF46894">
    <property type="entry name" value="C-terminal effector domain of the bipartite response regulators"/>
    <property type="match status" value="1"/>
</dbReference>
<gene>
    <name evidence="9" type="ORF">GCM10012286_59870</name>
</gene>
<organism evidence="9 10">
    <name type="scientific">Streptomyces lasiicapitis</name>
    <dbReference type="NCBI Taxonomy" id="1923961"/>
    <lineage>
        <taxon>Bacteria</taxon>
        <taxon>Bacillati</taxon>
        <taxon>Actinomycetota</taxon>
        <taxon>Actinomycetes</taxon>
        <taxon>Kitasatosporales</taxon>
        <taxon>Streptomycetaceae</taxon>
        <taxon>Streptomyces</taxon>
    </lineage>
</organism>
<dbReference type="Proteomes" id="UP000656881">
    <property type="component" value="Unassembled WGS sequence"/>
</dbReference>
<dbReference type="CDD" id="cd15831">
    <property type="entry name" value="BTAD"/>
    <property type="match status" value="1"/>
</dbReference>
<dbReference type="SMART" id="SM00862">
    <property type="entry name" value="Trans_reg_C"/>
    <property type="match status" value="1"/>
</dbReference>
<dbReference type="Gene3D" id="1.10.10.10">
    <property type="entry name" value="Winged helix-like DNA-binding domain superfamily/Winged helix DNA-binding domain"/>
    <property type="match status" value="1"/>
</dbReference>
<dbReference type="InterPro" id="IPR016032">
    <property type="entry name" value="Sig_transdc_resp-reg_C-effctor"/>
</dbReference>
<dbReference type="InterPro" id="IPR051677">
    <property type="entry name" value="AfsR-DnrI-RedD_regulator"/>
</dbReference>
<dbReference type="InterPro" id="IPR036388">
    <property type="entry name" value="WH-like_DNA-bd_sf"/>
</dbReference>
<feature type="region of interest" description="Disordered" evidence="7">
    <location>
        <begin position="838"/>
        <end position="860"/>
    </location>
</feature>
<dbReference type="Pfam" id="PF00931">
    <property type="entry name" value="NB-ARC"/>
    <property type="match status" value="1"/>
</dbReference>
<accession>A0ABQ2MKN9</accession>
<protein>
    <recommendedName>
        <fullName evidence="8">OmpR/PhoB-type domain-containing protein</fullName>
    </recommendedName>
</protein>
<dbReference type="SMART" id="SM01043">
    <property type="entry name" value="BTAD"/>
    <property type="match status" value="1"/>
</dbReference>
<keyword evidence="10" id="KW-1185">Reference proteome</keyword>
<dbReference type="InterPro" id="IPR005158">
    <property type="entry name" value="BTAD"/>
</dbReference>
<keyword evidence="2" id="KW-0902">Two-component regulatory system</keyword>
<dbReference type="RefSeq" id="WP_189176318.1">
    <property type="nucleotide sequence ID" value="NZ_BMNG01000014.1"/>
</dbReference>
<evidence type="ECO:0000256" key="2">
    <source>
        <dbReference type="ARBA" id="ARBA00023012"/>
    </source>
</evidence>
<feature type="compositionally biased region" description="Pro residues" evidence="7">
    <location>
        <begin position="304"/>
        <end position="316"/>
    </location>
</feature>
<dbReference type="EMBL" id="BMNG01000014">
    <property type="protein sequence ID" value="GGO53159.1"/>
    <property type="molecule type" value="Genomic_DNA"/>
</dbReference>
<evidence type="ECO:0000313" key="9">
    <source>
        <dbReference type="EMBL" id="GGO53159.1"/>
    </source>
</evidence>
<dbReference type="PANTHER" id="PTHR35807:SF1">
    <property type="entry name" value="TRANSCRIPTIONAL REGULATOR REDD"/>
    <property type="match status" value="1"/>
</dbReference>
<comment type="similarity">
    <text evidence="1">Belongs to the AfsR/DnrI/RedD regulatory family.</text>
</comment>
<dbReference type="Pfam" id="PF03704">
    <property type="entry name" value="BTAD"/>
    <property type="match status" value="1"/>
</dbReference>
<sequence length="918" mass="97544">MHTHTHTQPRNLTFRLLGPVEAHRDGVRLGLGSPQQRAVLAMLLLHEGRPVGAEELVDGVWGEQAPRRALGAIRTYVSRLRGVLEPGRAARGTDGVLVSVGGGYALPLPDDSVDSVCFERAVAARGGGPREAHERLSRALGRWSGSALAGVPGPYAQRQRDRLAEVRTTTLEALHTYALDLGLHARSVPELTALAVEFPLRERLRALLMLALYRSGRQADALAVYADTRRGLRDELGITPGPHLTALHQAILTGDPQLAYAADEPRPQSPPYQAGNDSSYRAEATGTSTTATTATTVHATAPAPARPRTPAAPLPAHPARSARPQQLPTDTADFTGRTHVVDELGAVLRGGGHGDGARTVTVATLIGTGGVGKTTVAVHVAHALRADFPDGRLHVDLGAGSTPAEPASVLTDFLIALGTPSDRVPLELEQRAALFRTVLADRRVLLVLDNARDAEQVRPLLPGTAGCAVLVTSRARDLALAGAHRIDLDVPPERDALALLAAIAGPERVAAEPVAAHALVAACGRLPLAVRIIGSRLAARPGRTLASLDARLRDTHTLLDELNIGTLRVEPTFRLGYEALAPGPARAFRTLSLLDAPDLPLPVAAALLGLAEHTAEALAEELVDAGMLESYGPGRYRFHDLLRLYARRQAERTESAEERRAALMRVLDLLLGSVVRAAEAAVRAPMPAIWLSPAHHPGLSFTDIDEVRAWFRTEHALLAAAVEQLLGSGPQFLRKSIDLLIIVATSGIFLGRAHYLEVARITGLAADRARAHGDDECEARALHTRAWLSVVVMRYAAAEADVRAALDCAARTGNPLRHHMSGVLLALTLRAMGRAAEADEAMRTAQRHAGDPEDPSSPASVASFVSRLHVTLSAEQPGLSVMTPMMRAVDATGASLTTDDGVARLGDELHRAAPLSDR</sequence>
<dbReference type="PRINTS" id="PR00364">
    <property type="entry name" value="DISEASERSIST"/>
</dbReference>
<dbReference type="Pfam" id="PF00486">
    <property type="entry name" value="Trans_reg_C"/>
    <property type="match status" value="1"/>
</dbReference>
<feature type="region of interest" description="Disordered" evidence="7">
    <location>
        <begin position="261"/>
        <end position="332"/>
    </location>
</feature>
<dbReference type="InterPro" id="IPR027417">
    <property type="entry name" value="P-loop_NTPase"/>
</dbReference>